<dbReference type="Proteomes" id="UP000351155">
    <property type="component" value="Unassembled WGS sequence"/>
</dbReference>
<keyword evidence="1" id="KW-1133">Transmembrane helix</keyword>
<sequence>MTASLRASLKRPEYSNGVSATYKDRCVFTRLSLALLALLGCIWIALIFDFGGVMGHLSEWLNALDQKLVSLFLTKRQIAIHSTVPIQR</sequence>
<evidence type="ECO:0000256" key="1">
    <source>
        <dbReference type="SAM" id="Phobius"/>
    </source>
</evidence>
<keyword evidence="1" id="KW-0472">Membrane</keyword>
<organism evidence="2 3">
    <name type="scientific">Enterobacter cancerogenus</name>
    <dbReference type="NCBI Taxonomy" id="69218"/>
    <lineage>
        <taxon>Bacteria</taxon>
        <taxon>Pseudomonadati</taxon>
        <taxon>Pseudomonadota</taxon>
        <taxon>Gammaproteobacteria</taxon>
        <taxon>Enterobacterales</taxon>
        <taxon>Enterobacteriaceae</taxon>
        <taxon>Enterobacter</taxon>
        <taxon>Enterobacter cloacae complex</taxon>
    </lineage>
</organism>
<feature type="transmembrane region" description="Helical" evidence="1">
    <location>
        <begin position="33"/>
        <end position="54"/>
    </location>
</feature>
<reference evidence="2 3" key="1">
    <citation type="submission" date="2019-03" db="EMBL/GenBank/DDBJ databases">
        <authorList>
            <consortium name="Pathogen Informatics"/>
        </authorList>
    </citation>
    <scope>NUCLEOTIDE SEQUENCE [LARGE SCALE GENOMIC DNA]</scope>
    <source>
        <strain evidence="2 3">NCTC12126</strain>
    </source>
</reference>
<protein>
    <submittedName>
        <fullName evidence="2">Uncharacterized protein</fullName>
    </submittedName>
</protein>
<dbReference type="AlphaFoldDB" id="A0A484XIM9"/>
<gene>
    <name evidence="2" type="ORF">NCTC12126_02053</name>
</gene>
<evidence type="ECO:0000313" key="3">
    <source>
        <dbReference type="Proteomes" id="UP000351155"/>
    </source>
</evidence>
<proteinExistence type="predicted"/>
<accession>A0A484XIM9</accession>
<evidence type="ECO:0000313" key="2">
    <source>
        <dbReference type="EMBL" id="VFS23771.1"/>
    </source>
</evidence>
<name>A0A484XIM9_9ENTR</name>
<keyword evidence="1" id="KW-0812">Transmembrane</keyword>
<dbReference type="EMBL" id="CAADIW010000015">
    <property type="protein sequence ID" value="VFS23771.1"/>
    <property type="molecule type" value="Genomic_DNA"/>
</dbReference>